<dbReference type="Pfam" id="PF13399">
    <property type="entry name" value="LytR_C"/>
    <property type="match status" value="1"/>
</dbReference>
<sequence>MLLAALIVLSGFAWTRVFESTETTEVATRCNIPTSSAQQSPAPVPAPTDGPVATPVGRMLPRDGLNDTAPIPPQDVGVRVLNSNGEVNQATLISQELTNLGFGKGGEPDNDPVYTAYNLNCHGQIRFGESGARAARTLSLIVPCAQLVRDQRGDATVSLALGSEFDGIKSTQEAKRILQKLQNWDAKHGQGGARQVSQAPRISDEMLSRARDVHC</sequence>
<feature type="domain" description="LytR/CpsA/Psr regulator C-terminal" evidence="1">
    <location>
        <begin position="75"/>
        <end position="165"/>
    </location>
</feature>
<dbReference type="Proteomes" id="UP000569329">
    <property type="component" value="Unassembled WGS sequence"/>
</dbReference>
<dbReference type="AlphaFoldDB" id="A0A839E445"/>
<dbReference type="NCBIfam" id="NF035953">
    <property type="entry name" value="integrity_Cei"/>
    <property type="match status" value="1"/>
</dbReference>
<proteinExistence type="predicted"/>
<organism evidence="2 3">
    <name type="scientific">Halosaccharopolyspora lacisalsi</name>
    <dbReference type="NCBI Taxonomy" id="1000566"/>
    <lineage>
        <taxon>Bacteria</taxon>
        <taxon>Bacillati</taxon>
        <taxon>Actinomycetota</taxon>
        <taxon>Actinomycetes</taxon>
        <taxon>Pseudonocardiales</taxon>
        <taxon>Pseudonocardiaceae</taxon>
        <taxon>Halosaccharopolyspora</taxon>
    </lineage>
</organism>
<name>A0A839E445_9PSEU</name>
<protein>
    <recommendedName>
        <fullName evidence="1">LytR/CpsA/Psr regulator C-terminal domain-containing protein</fullName>
    </recommendedName>
</protein>
<evidence type="ECO:0000313" key="3">
    <source>
        <dbReference type="Proteomes" id="UP000569329"/>
    </source>
</evidence>
<evidence type="ECO:0000313" key="2">
    <source>
        <dbReference type="EMBL" id="MBA8825688.1"/>
    </source>
</evidence>
<dbReference type="EMBL" id="JACGWZ010000004">
    <property type="protein sequence ID" value="MBA8825688.1"/>
    <property type="molecule type" value="Genomic_DNA"/>
</dbReference>
<accession>A0A839E445</accession>
<reference evidence="2 3" key="1">
    <citation type="submission" date="2020-07" db="EMBL/GenBank/DDBJ databases">
        <title>Sequencing the genomes of 1000 actinobacteria strains.</title>
        <authorList>
            <person name="Klenk H.-P."/>
        </authorList>
    </citation>
    <scope>NUCLEOTIDE SEQUENCE [LARGE SCALE GENOMIC DNA]</scope>
    <source>
        <strain evidence="2 3">DSM 45975</strain>
    </source>
</reference>
<dbReference type="InterPro" id="IPR027381">
    <property type="entry name" value="LytR/CpsA/Psr_C"/>
</dbReference>
<evidence type="ECO:0000259" key="1">
    <source>
        <dbReference type="Pfam" id="PF13399"/>
    </source>
</evidence>
<comment type="caution">
    <text evidence="2">The sequence shown here is derived from an EMBL/GenBank/DDBJ whole genome shotgun (WGS) entry which is preliminary data.</text>
</comment>
<gene>
    <name evidence="2" type="ORF">FHX42_003054</name>
</gene>
<keyword evidence="3" id="KW-1185">Reference proteome</keyword>